<dbReference type="InterPro" id="IPR051604">
    <property type="entry name" value="Ergot_Alk_Oxidoreductase"/>
</dbReference>
<dbReference type="SUPFAM" id="SSF51735">
    <property type="entry name" value="NAD(P)-binding Rossmann-fold domains"/>
    <property type="match status" value="1"/>
</dbReference>
<name>A0ABS5A8C4_9PSEU</name>
<dbReference type="InterPro" id="IPR036291">
    <property type="entry name" value="NAD(P)-bd_dom_sf"/>
</dbReference>
<evidence type="ECO:0000313" key="2">
    <source>
        <dbReference type="Proteomes" id="UP001519363"/>
    </source>
</evidence>
<protein>
    <submittedName>
        <fullName evidence="1">Uncharacterized protein YbjT (DUF2867 family)</fullName>
    </submittedName>
</protein>
<organism evidence="1 2">
    <name type="scientific">Crossiella equi</name>
    <dbReference type="NCBI Taxonomy" id="130796"/>
    <lineage>
        <taxon>Bacteria</taxon>
        <taxon>Bacillati</taxon>
        <taxon>Actinomycetota</taxon>
        <taxon>Actinomycetes</taxon>
        <taxon>Pseudonocardiales</taxon>
        <taxon>Pseudonocardiaceae</taxon>
        <taxon>Crossiella</taxon>
    </lineage>
</organism>
<dbReference type="EMBL" id="JAGIOO010000001">
    <property type="protein sequence ID" value="MBP2472479.1"/>
    <property type="molecule type" value="Genomic_DNA"/>
</dbReference>
<dbReference type="PANTHER" id="PTHR43162:SF1">
    <property type="entry name" value="PRESTALK A DIFFERENTIATION PROTEIN A"/>
    <property type="match status" value="1"/>
</dbReference>
<sequence>MTTISVIGATGGTGRPLTEMLRADGVDVRAASRSGEVRFDWYDPATHEAVLTGADAVYLVAPLADLNPMPTVGPFLDRAREVGLKRLVLLGSLAVLPDTPTELADTVRAEPGWTVLRPSAFMRNLLGAHPVATRLRERDELLSASGDGKLGWIDTEDIAAVARVLLRAEQVEDEYALTGPEALGFHDLARILRERTGRPVEVAEVGVEELAAIFRATGMPADYADRLARYNGAIREESETVTDTVAVTTGRPPRSFGTFAELHMV</sequence>
<keyword evidence="2" id="KW-1185">Reference proteome</keyword>
<dbReference type="Gene3D" id="3.90.25.10">
    <property type="entry name" value="UDP-galactose 4-epimerase, domain 1"/>
    <property type="match status" value="1"/>
</dbReference>
<gene>
    <name evidence="1" type="ORF">JOF53_001351</name>
</gene>
<dbReference type="RefSeq" id="WP_086787190.1">
    <property type="nucleotide sequence ID" value="NZ_JAGIOO010000001.1"/>
</dbReference>
<dbReference type="PANTHER" id="PTHR43162">
    <property type="match status" value="1"/>
</dbReference>
<dbReference type="Gene3D" id="3.40.50.720">
    <property type="entry name" value="NAD(P)-binding Rossmann-like Domain"/>
    <property type="match status" value="1"/>
</dbReference>
<evidence type="ECO:0000313" key="1">
    <source>
        <dbReference type="EMBL" id="MBP2472479.1"/>
    </source>
</evidence>
<proteinExistence type="predicted"/>
<dbReference type="Proteomes" id="UP001519363">
    <property type="component" value="Unassembled WGS sequence"/>
</dbReference>
<reference evidence="1 2" key="1">
    <citation type="submission" date="2021-03" db="EMBL/GenBank/DDBJ databases">
        <title>Sequencing the genomes of 1000 actinobacteria strains.</title>
        <authorList>
            <person name="Klenk H.-P."/>
        </authorList>
    </citation>
    <scope>NUCLEOTIDE SEQUENCE [LARGE SCALE GENOMIC DNA]</scope>
    <source>
        <strain evidence="1 2">DSM 44580</strain>
    </source>
</reference>
<accession>A0ABS5A8C4</accession>
<comment type="caution">
    <text evidence="1">The sequence shown here is derived from an EMBL/GenBank/DDBJ whole genome shotgun (WGS) entry which is preliminary data.</text>
</comment>